<dbReference type="EMBL" id="JABMIG020000022">
    <property type="protein sequence ID" value="KAL3802114.1"/>
    <property type="molecule type" value="Genomic_DNA"/>
</dbReference>
<evidence type="ECO:0000313" key="2">
    <source>
        <dbReference type="EMBL" id="KAL3802114.1"/>
    </source>
</evidence>
<dbReference type="Proteomes" id="UP001516023">
    <property type="component" value="Unassembled WGS sequence"/>
</dbReference>
<feature type="compositionally biased region" description="Acidic residues" evidence="1">
    <location>
        <begin position="942"/>
        <end position="954"/>
    </location>
</feature>
<organism evidence="2 3">
    <name type="scientific">Cyclotella cryptica</name>
    <dbReference type="NCBI Taxonomy" id="29204"/>
    <lineage>
        <taxon>Eukaryota</taxon>
        <taxon>Sar</taxon>
        <taxon>Stramenopiles</taxon>
        <taxon>Ochrophyta</taxon>
        <taxon>Bacillariophyta</taxon>
        <taxon>Coscinodiscophyceae</taxon>
        <taxon>Thalassiosirophycidae</taxon>
        <taxon>Stephanodiscales</taxon>
        <taxon>Stephanodiscaceae</taxon>
        <taxon>Cyclotella</taxon>
    </lineage>
</organism>
<gene>
    <name evidence="2" type="ORF">HJC23_010870</name>
</gene>
<feature type="region of interest" description="Disordered" evidence="1">
    <location>
        <begin position="905"/>
        <end position="954"/>
    </location>
</feature>
<feature type="region of interest" description="Disordered" evidence="1">
    <location>
        <begin position="791"/>
        <end position="844"/>
    </location>
</feature>
<keyword evidence="3" id="KW-1185">Reference proteome</keyword>
<evidence type="ECO:0008006" key="4">
    <source>
        <dbReference type="Google" id="ProtNLM"/>
    </source>
</evidence>
<proteinExistence type="predicted"/>
<name>A0ABD3QPM8_9STRA</name>
<reference evidence="2 3" key="1">
    <citation type="journal article" date="2020" name="G3 (Bethesda)">
        <title>Improved Reference Genome for Cyclotella cryptica CCMP332, a Model for Cell Wall Morphogenesis, Salinity Adaptation, and Lipid Production in Diatoms (Bacillariophyta).</title>
        <authorList>
            <person name="Roberts W.R."/>
            <person name="Downey K.M."/>
            <person name="Ruck E.C."/>
            <person name="Traller J.C."/>
            <person name="Alverson A.J."/>
        </authorList>
    </citation>
    <scope>NUCLEOTIDE SEQUENCE [LARGE SCALE GENOMIC DNA]</scope>
    <source>
        <strain evidence="2 3">CCMP332</strain>
    </source>
</reference>
<sequence>MFSTTTSWTLHNNTSSTPGRDLLRLLRSRDKLAKESFSSSSPSAADPPERCDNPQIGTQTNPIETEITTLLHSLNVSIQRCGFLSEQRAQEIRAATDPVNGSNAHSAETGGGKKRKRKGGEGKTSGHSITASQYGIHYLESHHRGEEGNTESSTSDLDEGKVLTALCRMVGVGKRHDSRKAKEGGETSFHLVCVACHVLTSICVHAMDNGMGISGAIVKDMIGSIASPLLDALHSLISSCLDESNERKAVDALISCLKAASSIVCLVQTKSAQHKKTMGMMQALRSTTWSVLDSMDVNHNEDVRKAAVGLLASFPLAGDSETTPQTTLWSRSVKEGIVLLRFAIRDMFPVNEKERDDNNNNASGDVEEKEEARHFSSCCQDHKTWMSTLNDSVDENTSNDVVDCHRRDKFLLRVQCLTEYLLALMKMDGYPIQHHNNNNNTFFYVPFPLQSLLDTSETLLSFPLAAEIKHRSLPNRSRSTPVEGGFISPNAAVHISASMRCCGHEIFDATVSTSRGAAFDKARRLIAISMANLQSSVSRALLSVVVEGRKQRGESKKDGISVQLRGWVPMRTKSIKTFHTVILSMGSGVMSSATMGKSVCGGVVLVGGCLLEQIQKCCGYGNDDAGSCWEEEWGTMDERGALVEACSNALAASISTFGGLIPNNVRGTIDSITQTCLTTFYSMGSSSLFAYFNVKRSLLQLGMNSVCVPWGDGGRGTLLAIVRTVASTLRSDPDDAVASIALSTLCSFDAIVTPRAPALLITSRKSMGDRANAMTAANIVDGIKKASEEINATNTDMKQKKKRKKAGGEEQKIPLATDGPPTPRSTNIEITNNDAEREDKPNSSCIAPVLHDKTNNPVLGEALKTSIGEDNSTLDIKDAMRNHVVQAISTVQFDSNSIEQQDVKPAIGKAETHQQELSVELPGRNGQDDNSADDSSMGDFPEIVDEGPDEDDIV</sequence>
<evidence type="ECO:0000256" key="1">
    <source>
        <dbReference type="SAM" id="MobiDB-lite"/>
    </source>
</evidence>
<accession>A0ABD3QPM8</accession>
<feature type="compositionally biased region" description="Polar residues" evidence="1">
    <location>
        <begin position="824"/>
        <end position="833"/>
    </location>
</feature>
<feature type="region of interest" description="Disordered" evidence="1">
    <location>
        <begin position="1"/>
        <end position="20"/>
    </location>
</feature>
<feature type="region of interest" description="Disordered" evidence="1">
    <location>
        <begin position="33"/>
        <end position="60"/>
    </location>
</feature>
<comment type="caution">
    <text evidence="2">The sequence shown here is derived from an EMBL/GenBank/DDBJ whole genome shotgun (WGS) entry which is preliminary data.</text>
</comment>
<protein>
    <recommendedName>
        <fullName evidence="4">Pre-rRNA-processing protein RIX1 N-terminal domain-containing protein</fullName>
    </recommendedName>
</protein>
<feature type="compositionally biased region" description="Polar residues" evidence="1">
    <location>
        <begin position="1"/>
        <end position="18"/>
    </location>
</feature>
<evidence type="ECO:0000313" key="3">
    <source>
        <dbReference type="Proteomes" id="UP001516023"/>
    </source>
</evidence>
<feature type="region of interest" description="Disordered" evidence="1">
    <location>
        <begin position="94"/>
        <end position="132"/>
    </location>
</feature>
<dbReference type="AlphaFoldDB" id="A0ABD3QPM8"/>